<evidence type="ECO:0000256" key="2">
    <source>
        <dbReference type="SAM" id="Phobius"/>
    </source>
</evidence>
<protein>
    <recommendedName>
        <fullName evidence="1">diguanylate cyclase</fullName>
        <ecNumber evidence="1">2.7.7.65</ecNumber>
    </recommendedName>
</protein>
<accession>A0A285S269</accession>
<dbReference type="PANTHER" id="PTHR45138">
    <property type="entry name" value="REGULATORY COMPONENTS OF SENSORY TRANSDUCTION SYSTEM"/>
    <property type="match status" value="1"/>
</dbReference>
<dbReference type="AlphaFoldDB" id="A0A285S269"/>
<name>A0A285S269_9HYPH</name>
<dbReference type="OrthoDB" id="9812260at2"/>
<dbReference type="EMBL" id="OBML01000003">
    <property type="protein sequence ID" value="SOB99139.1"/>
    <property type="molecule type" value="Genomic_DNA"/>
</dbReference>
<dbReference type="PROSITE" id="PS50887">
    <property type="entry name" value="GGDEF"/>
    <property type="match status" value="1"/>
</dbReference>
<keyword evidence="5" id="KW-1185">Reference proteome</keyword>
<dbReference type="InterPro" id="IPR000160">
    <property type="entry name" value="GGDEF_dom"/>
</dbReference>
<sequence length="392" mass="41285">MTPMPALDFQTLFILIFLNSLAVSAIWAGVAWVHRQHLAARCWLAGTLLSLVGGLVLATQGNTGALVPAVLGNTIIIFGFSQFWIGLRRFAGQGGGQVAALLFTLAAAAVMIALHDSGRGRAIVYASGQSIVMLACLAQLLRSRIPGIGAMIAAIAFVVALSGQLLVVGSNGAVLAGALDYEVYYALASYALLCTVFSATVWNLGFALMAVDGLHRELKDLSETDALTGLANRRAFAARADLLQSESGARPWCLILIDLNDFKPLNDRFGHLAGDRALAHFAKMLQACARPGDLVARLGGDEFALLLPGTSLAEAEALAKAIRRKLAVSPLRLDGETVPMSAAIGLAGSREGEAGHDRLFTLADARLYADKAASKDQRPRAAPLRFQVAAQG</sequence>
<dbReference type="Pfam" id="PF00990">
    <property type="entry name" value="GGDEF"/>
    <property type="match status" value="1"/>
</dbReference>
<dbReference type="SUPFAM" id="SSF55073">
    <property type="entry name" value="Nucleotide cyclase"/>
    <property type="match status" value="1"/>
</dbReference>
<keyword evidence="2" id="KW-1133">Transmembrane helix</keyword>
<dbReference type="InterPro" id="IPR029787">
    <property type="entry name" value="Nucleotide_cyclase"/>
</dbReference>
<evidence type="ECO:0000313" key="5">
    <source>
        <dbReference type="Proteomes" id="UP000219331"/>
    </source>
</evidence>
<dbReference type="Gene3D" id="3.30.70.270">
    <property type="match status" value="1"/>
</dbReference>
<dbReference type="InterPro" id="IPR050469">
    <property type="entry name" value="Diguanylate_Cyclase"/>
</dbReference>
<dbReference type="NCBIfam" id="TIGR00254">
    <property type="entry name" value="GGDEF"/>
    <property type="match status" value="1"/>
</dbReference>
<feature type="transmembrane region" description="Helical" evidence="2">
    <location>
        <begin position="12"/>
        <end position="33"/>
    </location>
</feature>
<dbReference type="STRING" id="538381.GCA_001696535_04167"/>
<evidence type="ECO:0000259" key="3">
    <source>
        <dbReference type="PROSITE" id="PS50887"/>
    </source>
</evidence>
<organism evidence="4 5">
    <name type="scientific">Stappia indica</name>
    <dbReference type="NCBI Taxonomy" id="538381"/>
    <lineage>
        <taxon>Bacteria</taxon>
        <taxon>Pseudomonadati</taxon>
        <taxon>Pseudomonadota</taxon>
        <taxon>Alphaproteobacteria</taxon>
        <taxon>Hyphomicrobiales</taxon>
        <taxon>Stappiaceae</taxon>
        <taxon>Stappia</taxon>
    </lineage>
</organism>
<feature type="domain" description="GGDEF" evidence="3">
    <location>
        <begin position="250"/>
        <end position="383"/>
    </location>
</feature>
<feature type="transmembrane region" description="Helical" evidence="2">
    <location>
        <begin position="122"/>
        <end position="141"/>
    </location>
</feature>
<dbReference type="RefSeq" id="WP_097174229.1">
    <property type="nucleotide sequence ID" value="NZ_OBML01000003.1"/>
</dbReference>
<proteinExistence type="predicted"/>
<dbReference type="Proteomes" id="UP000219331">
    <property type="component" value="Unassembled WGS sequence"/>
</dbReference>
<dbReference type="CDD" id="cd01949">
    <property type="entry name" value="GGDEF"/>
    <property type="match status" value="1"/>
</dbReference>
<dbReference type="EC" id="2.7.7.65" evidence="1"/>
<dbReference type="SMART" id="SM00267">
    <property type="entry name" value="GGDEF"/>
    <property type="match status" value="1"/>
</dbReference>
<evidence type="ECO:0000313" key="4">
    <source>
        <dbReference type="EMBL" id="SOB99139.1"/>
    </source>
</evidence>
<dbReference type="InterPro" id="IPR043128">
    <property type="entry name" value="Rev_trsase/Diguanyl_cyclase"/>
</dbReference>
<gene>
    <name evidence="4" type="ORF">SAMN05421512_10352</name>
</gene>
<evidence type="ECO:0000256" key="1">
    <source>
        <dbReference type="ARBA" id="ARBA00012528"/>
    </source>
</evidence>
<dbReference type="GO" id="GO:0052621">
    <property type="term" value="F:diguanylate cyclase activity"/>
    <property type="evidence" value="ECO:0007669"/>
    <property type="project" value="UniProtKB-EC"/>
</dbReference>
<feature type="transmembrane region" description="Helical" evidence="2">
    <location>
        <begin position="40"/>
        <end position="59"/>
    </location>
</feature>
<feature type="transmembrane region" description="Helical" evidence="2">
    <location>
        <begin position="65"/>
        <end position="86"/>
    </location>
</feature>
<dbReference type="GO" id="GO:1902201">
    <property type="term" value="P:negative regulation of bacterial-type flagellum-dependent cell motility"/>
    <property type="evidence" value="ECO:0007669"/>
    <property type="project" value="TreeGrafter"/>
</dbReference>
<dbReference type="GO" id="GO:0043709">
    <property type="term" value="P:cell adhesion involved in single-species biofilm formation"/>
    <property type="evidence" value="ECO:0007669"/>
    <property type="project" value="TreeGrafter"/>
</dbReference>
<dbReference type="GO" id="GO:0005886">
    <property type="term" value="C:plasma membrane"/>
    <property type="evidence" value="ECO:0007669"/>
    <property type="project" value="TreeGrafter"/>
</dbReference>
<keyword evidence="2" id="KW-0812">Transmembrane</keyword>
<dbReference type="PANTHER" id="PTHR45138:SF24">
    <property type="entry name" value="DIGUANYLATE CYCLASE DGCC-RELATED"/>
    <property type="match status" value="1"/>
</dbReference>
<feature type="transmembrane region" description="Helical" evidence="2">
    <location>
        <begin position="98"/>
        <end position="116"/>
    </location>
</feature>
<feature type="transmembrane region" description="Helical" evidence="2">
    <location>
        <begin position="187"/>
        <end position="211"/>
    </location>
</feature>
<reference evidence="4 5" key="1">
    <citation type="submission" date="2017-08" db="EMBL/GenBank/DDBJ databases">
        <authorList>
            <person name="de Groot N.N."/>
        </authorList>
    </citation>
    <scope>NUCLEOTIDE SEQUENCE [LARGE SCALE GENOMIC DNA]</scope>
    <source>
        <strain evidence="4 5">USBA 352</strain>
    </source>
</reference>
<feature type="transmembrane region" description="Helical" evidence="2">
    <location>
        <begin position="148"/>
        <end position="167"/>
    </location>
</feature>
<keyword evidence="2" id="KW-0472">Membrane</keyword>